<keyword evidence="5" id="KW-0418">Kinase</keyword>
<dbReference type="Proteomes" id="UP000282312">
    <property type="component" value="Unassembled WGS sequence"/>
</dbReference>
<accession>A0A3N9XS66</accession>
<evidence type="ECO:0000313" key="10">
    <source>
        <dbReference type="Proteomes" id="UP000282312"/>
    </source>
</evidence>
<feature type="domain" description="Protein kinase" evidence="8">
    <location>
        <begin position="534"/>
        <end position="789"/>
    </location>
</feature>
<dbReference type="Gene3D" id="3.30.200.20">
    <property type="entry name" value="Phosphorylase Kinase, domain 1"/>
    <property type="match status" value="1"/>
</dbReference>
<dbReference type="PANTHER" id="PTHR43289:SF6">
    <property type="entry name" value="SERINE_THREONINE-PROTEIN KINASE NEKL-3"/>
    <property type="match status" value="1"/>
</dbReference>
<dbReference type="SUPFAM" id="SSF56112">
    <property type="entry name" value="Protein kinase-like (PK-like)"/>
    <property type="match status" value="1"/>
</dbReference>
<dbReference type="GO" id="GO:0004674">
    <property type="term" value="F:protein serine/threonine kinase activity"/>
    <property type="evidence" value="ECO:0007669"/>
    <property type="project" value="UniProtKB-KW"/>
</dbReference>
<keyword evidence="3" id="KW-0808">Transferase</keyword>
<dbReference type="AlphaFoldDB" id="A0A3N9XS66"/>
<gene>
    <name evidence="9" type="ORF">DLJ59_00485</name>
</gene>
<dbReference type="InterPro" id="IPR017441">
    <property type="entry name" value="Protein_kinase_ATP_BS"/>
</dbReference>
<keyword evidence="10" id="KW-1185">Reference proteome</keyword>
<feature type="binding site" evidence="7">
    <location>
        <position position="563"/>
    </location>
    <ligand>
        <name>ATP</name>
        <dbReference type="ChEBI" id="CHEBI:30616"/>
    </ligand>
</feature>
<dbReference type="PROSITE" id="PS50011">
    <property type="entry name" value="PROTEIN_KINASE_DOM"/>
    <property type="match status" value="1"/>
</dbReference>
<evidence type="ECO:0000256" key="4">
    <source>
        <dbReference type="ARBA" id="ARBA00022741"/>
    </source>
</evidence>
<dbReference type="SMART" id="SM00220">
    <property type="entry name" value="S_TKc"/>
    <property type="match status" value="1"/>
</dbReference>
<evidence type="ECO:0000256" key="7">
    <source>
        <dbReference type="PROSITE-ProRule" id="PRU10141"/>
    </source>
</evidence>
<dbReference type="Pfam" id="PF00069">
    <property type="entry name" value="Pkinase"/>
    <property type="match status" value="1"/>
</dbReference>
<evidence type="ECO:0000259" key="8">
    <source>
        <dbReference type="PROSITE" id="PS50011"/>
    </source>
</evidence>
<comment type="caution">
    <text evidence="9">The sequence shown here is derived from an EMBL/GenBank/DDBJ whole genome shotgun (WGS) entry which is preliminary data.</text>
</comment>
<evidence type="ECO:0000313" key="9">
    <source>
        <dbReference type="EMBL" id="RQX10293.1"/>
    </source>
</evidence>
<evidence type="ECO:0000256" key="6">
    <source>
        <dbReference type="ARBA" id="ARBA00022840"/>
    </source>
</evidence>
<dbReference type="GO" id="GO:0005524">
    <property type="term" value="F:ATP binding"/>
    <property type="evidence" value="ECO:0007669"/>
    <property type="project" value="UniProtKB-UniRule"/>
</dbReference>
<evidence type="ECO:0000256" key="3">
    <source>
        <dbReference type="ARBA" id="ARBA00022679"/>
    </source>
</evidence>
<proteinExistence type="predicted"/>
<dbReference type="EC" id="2.7.11.1" evidence="1"/>
<dbReference type="PANTHER" id="PTHR43289">
    <property type="entry name" value="MITOGEN-ACTIVATED PROTEIN KINASE KINASE KINASE 20-RELATED"/>
    <property type="match status" value="1"/>
</dbReference>
<dbReference type="Gene3D" id="3.40.50.300">
    <property type="entry name" value="P-loop containing nucleotide triphosphate hydrolases"/>
    <property type="match status" value="1"/>
</dbReference>
<evidence type="ECO:0000256" key="5">
    <source>
        <dbReference type="ARBA" id="ARBA00022777"/>
    </source>
</evidence>
<name>A0A3N9XS66_9ACTN</name>
<keyword evidence="4 7" id="KW-0547">Nucleotide-binding</keyword>
<evidence type="ECO:0000256" key="2">
    <source>
        <dbReference type="ARBA" id="ARBA00022527"/>
    </source>
</evidence>
<dbReference type="CDD" id="cd14014">
    <property type="entry name" value="STKc_PknB_like"/>
    <property type="match status" value="1"/>
</dbReference>
<dbReference type="SUPFAM" id="SSF52540">
    <property type="entry name" value="P-loop containing nucleoside triphosphate hydrolases"/>
    <property type="match status" value="1"/>
</dbReference>
<evidence type="ECO:0000256" key="1">
    <source>
        <dbReference type="ARBA" id="ARBA00012513"/>
    </source>
</evidence>
<keyword evidence="6 7" id="KW-0067">ATP-binding</keyword>
<dbReference type="Gene3D" id="1.10.510.10">
    <property type="entry name" value="Transferase(Phosphotransferase) domain 1"/>
    <property type="match status" value="1"/>
</dbReference>
<organism evidence="9 10">
    <name type="scientific">Micromonospora inaquosa</name>
    <dbReference type="NCBI Taxonomy" id="2203716"/>
    <lineage>
        <taxon>Bacteria</taxon>
        <taxon>Bacillati</taxon>
        <taxon>Actinomycetota</taxon>
        <taxon>Actinomycetes</taxon>
        <taxon>Micromonosporales</taxon>
        <taxon>Micromonosporaceae</taxon>
        <taxon>Micromonospora</taxon>
    </lineage>
</organism>
<reference evidence="9 10" key="1">
    <citation type="submission" date="2018-05" db="EMBL/GenBank/DDBJ databases">
        <title>Micromonospora from Atacama Desert.</title>
        <authorList>
            <person name="Carro L."/>
            <person name="Goodfellow M."/>
            <person name="Klenk H.-P."/>
        </authorList>
    </citation>
    <scope>NUCLEOTIDE SEQUENCE [LARGE SCALE GENOMIC DNA]</scope>
    <source>
        <strain evidence="9 10">LB39</strain>
    </source>
</reference>
<dbReference type="InterPro" id="IPR011009">
    <property type="entry name" value="Kinase-like_dom_sf"/>
</dbReference>
<protein>
    <recommendedName>
        <fullName evidence="1">non-specific serine/threonine protein kinase</fullName>
        <ecNumber evidence="1">2.7.11.1</ecNumber>
    </recommendedName>
</protein>
<dbReference type="EMBL" id="QGSZ01000045">
    <property type="protein sequence ID" value="RQX10293.1"/>
    <property type="molecule type" value="Genomic_DNA"/>
</dbReference>
<dbReference type="InterPro" id="IPR027417">
    <property type="entry name" value="P-loop_NTPase"/>
</dbReference>
<dbReference type="InterPro" id="IPR000719">
    <property type="entry name" value="Prot_kinase_dom"/>
</dbReference>
<dbReference type="PROSITE" id="PS00107">
    <property type="entry name" value="PROTEIN_KINASE_ATP"/>
    <property type="match status" value="1"/>
</dbReference>
<keyword evidence="2" id="KW-0723">Serine/threonine-protein kinase</keyword>
<sequence length="795" mass="87862">MLVMPLTTSFRFVHEPLQGDDDALPMLGNASLVEGLRSRIIHSHGGAFLVTGFRGVGKTTLVLRALNELSQGDEDDLVVPVVLSVARSTDIDRLLFAVTRRVFESLHDRGLLSRLPADVQQSLLVAYMRTSLAFKQTRSEATERGVNVEASNGRIVKVPLPKVVTTTKRTRSLATEAQFLAYSETDVEHDIIRIVSLLRRSGSVTVPLPRWRRWLQPWSKPTKARIRLVVVLDEADKLTSADAGLEVIEKILGGVKNVLTMPGVHFLVVAGPDLHDHAIRDAARGNSIYESVFGWRLYVPCSWSAVDRLLDVVRADTTEYPAELKQFRDYLQFKARGIPRRLLQEFNGFVSWAESGPTLHVQEHDAKRVQFYANLEVLLSEHLEQEQQRRDQLFSADIDEDRRKLSAYYVVDWVLRSEGEPFSSKDLVPEGEPRHFDPALGISEPGVARLLEHLQRHQIIEYVRRSNATATIIGDANDAIFKLSSEIRRALFGFAAANEAERAALQISALADGGTSTGAGGAALPPVRVLANRYELREAIGRGGMGTVYRGFDRQLQRAIAVKTLGYFDRDDPGALVRFRREADIAAQLRHPQIVRTYDAVDIDEGGVAIIMELMLGSDLASVVAESGALPPDEVVQIGRRLASALSYLNEKRIARIDLKPSNIVMEPRRGPVIVDFGIARQEGRGNITAAGQLVGTPMYMAPETISGGTPDHRSDIYSLGLVLYFCATGKVPWESASVALLLSKRLQEDIDTSTLPVPARLRDVIATATRREPDDRFQNAAELDAALAATSEST</sequence>